<keyword evidence="2 4" id="KW-0067">ATP-binding</keyword>
<dbReference type="AlphaFoldDB" id="A0A923HGB4"/>
<proteinExistence type="predicted"/>
<accession>A0A923HGB4</accession>
<reference evidence="4" key="1">
    <citation type="submission" date="2020-08" db="EMBL/GenBank/DDBJ databases">
        <title>Hyunsoonleella sp. strain SJ7 genome sequencing and assembly.</title>
        <authorList>
            <person name="Kim I."/>
        </authorList>
    </citation>
    <scope>NUCLEOTIDE SEQUENCE</scope>
    <source>
        <strain evidence="4">SJ7</strain>
    </source>
</reference>
<keyword evidence="5" id="KW-1185">Reference proteome</keyword>
<gene>
    <name evidence="4" type="ORF">H7U19_05795</name>
</gene>
<dbReference type="InterPro" id="IPR003593">
    <property type="entry name" value="AAA+_ATPase"/>
</dbReference>
<evidence type="ECO:0000313" key="5">
    <source>
        <dbReference type="Proteomes" id="UP000656244"/>
    </source>
</evidence>
<feature type="domain" description="ABC transporter" evidence="3">
    <location>
        <begin position="2"/>
        <end position="227"/>
    </location>
</feature>
<dbReference type="SUPFAM" id="SSF52540">
    <property type="entry name" value="P-loop containing nucleoside triphosphate hydrolases"/>
    <property type="match status" value="1"/>
</dbReference>
<organism evidence="4 5">
    <name type="scientific">Hyunsoonleella aquatilis</name>
    <dbReference type="NCBI Taxonomy" id="2762758"/>
    <lineage>
        <taxon>Bacteria</taxon>
        <taxon>Pseudomonadati</taxon>
        <taxon>Bacteroidota</taxon>
        <taxon>Flavobacteriia</taxon>
        <taxon>Flavobacteriales</taxon>
        <taxon>Flavobacteriaceae</taxon>
    </lineage>
</organism>
<dbReference type="Gene3D" id="3.40.50.300">
    <property type="entry name" value="P-loop containing nucleotide triphosphate hydrolases"/>
    <property type="match status" value="1"/>
</dbReference>
<dbReference type="GO" id="GO:0016887">
    <property type="term" value="F:ATP hydrolysis activity"/>
    <property type="evidence" value="ECO:0007669"/>
    <property type="project" value="InterPro"/>
</dbReference>
<dbReference type="CDD" id="cd03230">
    <property type="entry name" value="ABC_DR_subfamily_A"/>
    <property type="match status" value="1"/>
</dbReference>
<dbReference type="InterPro" id="IPR027417">
    <property type="entry name" value="P-loop_NTPase"/>
</dbReference>
<dbReference type="GO" id="GO:0005524">
    <property type="term" value="F:ATP binding"/>
    <property type="evidence" value="ECO:0007669"/>
    <property type="project" value="UniProtKB-KW"/>
</dbReference>
<comment type="caution">
    <text evidence="4">The sequence shown here is derived from an EMBL/GenBank/DDBJ whole genome shotgun (WGS) entry which is preliminary data.</text>
</comment>
<dbReference type="EMBL" id="JACNMF010000002">
    <property type="protein sequence ID" value="MBC3757907.1"/>
    <property type="molecule type" value="Genomic_DNA"/>
</dbReference>
<dbReference type="InterPro" id="IPR003439">
    <property type="entry name" value="ABC_transporter-like_ATP-bd"/>
</dbReference>
<sequence length="272" mass="30733">MISIQNLSYSYSKKSSLFKDLNFNQEAGNIVGLLGKNGAGKSTLLNVMSGLLDLKKAKVSINEHIPFKREPDFLNDVFLVTETPFYPSLSIKSYVKVYGKLYKNFDQEKMSKILDDFELDETQKLHKLSHGQQKKFTIAFALATNCKLLLLDEPTNGLDIHSKSVFRKVLISSVDENQLVVISTHQVRDIEAVIDKIVIMDKGDIIFEKEVTAIVEKIQFKRVASLAEKEVFYSEKSVGGHDTIMPVNDEEETPIDIELLFKAVLNKADIKL</sequence>
<evidence type="ECO:0000256" key="1">
    <source>
        <dbReference type="ARBA" id="ARBA00022741"/>
    </source>
</evidence>
<dbReference type="PANTHER" id="PTHR43158:SF5">
    <property type="entry name" value="ABC TRANSPORTER, ATP-BINDING PROTEIN"/>
    <property type="match status" value="1"/>
</dbReference>
<protein>
    <submittedName>
        <fullName evidence="4">ABC transporter ATP-binding protein</fullName>
    </submittedName>
</protein>
<dbReference type="Pfam" id="PF00005">
    <property type="entry name" value="ABC_tran"/>
    <property type="match status" value="1"/>
</dbReference>
<dbReference type="SMART" id="SM00382">
    <property type="entry name" value="AAA"/>
    <property type="match status" value="1"/>
</dbReference>
<dbReference type="RefSeq" id="WP_186560062.1">
    <property type="nucleotide sequence ID" value="NZ_JACNMF010000002.1"/>
</dbReference>
<evidence type="ECO:0000256" key="2">
    <source>
        <dbReference type="ARBA" id="ARBA00022840"/>
    </source>
</evidence>
<name>A0A923HGB4_9FLAO</name>
<dbReference type="PANTHER" id="PTHR43158">
    <property type="entry name" value="SKFA PEPTIDE EXPORT ATP-BINDING PROTEIN SKFE"/>
    <property type="match status" value="1"/>
</dbReference>
<evidence type="ECO:0000313" key="4">
    <source>
        <dbReference type="EMBL" id="MBC3757907.1"/>
    </source>
</evidence>
<keyword evidence="1" id="KW-0547">Nucleotide-binding</keyword>
<dbReference type="Proteomes" id="UP000656244">
    <property type="component" value="Unassembled WGS sequence"/>
</dbReference>
<evidence type="ECO:0000259" key="3">
    <source>
        <dbReference type="PROSITE" id="PS50893"/>
    </source>
</evidence>
<dbReference type="PROSITE" id="PS50893">
    <property type="entry name" value="ABC_TRANSPORTER_2"/>
    <property type="match status" value="1"/>
</dbReference>